<reference evidence="2" key="1">
    <citation type="journal article" date="2015" name="BMC Genomics">
        <title>Genomic and transcriptomic analysis of the endophytic fungus Pestalotiopsis fici reveals its lifestyle and high potential for synthesis of natural products.</title>
        <authorList>
            <person name="Wang X."/>
            <person name="Zhang X."/>
            <person name="Liu L."/>
            <person name="Xiang M."/>
            <person name="Wang W."/>
            <person name="Sun X."/>
            <person name="Che Y."/>
            <person name="Guo L."/>
            <person name="Liu G."/>
            <person name="Guo L."/>
            <person name="Wang C."/>
            <person name="Yin W.B."/>
            <person name="Stadler M."/>
            <person name="Zhang X."/>
            <person name="Liu X."/>
        </authorList>
    </citation>
    <scope>NUCLEOTIDE SEQUENCE [LARGE SCALE GENOMIC DNA]</scope>
    <source>
        <strain evidence="2">W106-1 / CGMCC3.15140</strain>
    </source>
</reference>
<dbReference type="AlphaFoldDB" id="W3WVT3"/>
<dbReference type="OrthoDB" id="4772901at2759"/>
<dbReference type="KEGG" id="pfy:PFICI_09991"/>
<dbReference type="HOGENOM" id="CLU_980416_0_0_1"/>
<dbReference type="GeneID" id="19275004"/>
<keyword evidence="2" id="KW-1185">Reference proteome</keyword>
<name>W3WVT3_PESFW</name>
<sequence>MPAHHSIIEMLKRLYVTRARQVLLFQETKSSIAAPTVRSFRALVHETYQPQQISNGPSPSPNLSAPQEELGEIVREEFEEIPGDEREQEWQENAELLQAPIEQDNDLCPRPSPSTFDRDCQVLVLATDGCSIPINHRHLPLYANIVNPMDGWGCTCGGDAYVVVAALLRAWPNFAMRVWGGPLDIHRERILFERDEAVLAWSEPAQDTVRRLLDTAGHINRGLSDAVQEALRREAQKMMGVNEVTVNTWAREDQEFIELVEEELKRRAGGTGIMGIFNPFTSMR</sequence>
<proteinExistence type="predicted"/>
<dbReference type="EMBL" id="KI912115">
    <property type="protein sequence ID" value="ETS77929.1"/>
    <property type="molecule type" value="Genomic_DNA"/>
</dbReference>
<accession>W3WVT3</accession>
<dbReference type="Proteomes" id="UP000030651">
    <property type="component" value="Unassembled WGS sequence"/>
</dbReference>
<dbReference type="RefSeq" id="XP_007836763.1">
    <property type="nucleotide sequence ID" value="XM_007838572.1"/>
</dbReference>
<gene>
    <name evidence="1" type="ORF">PFICI_09991</name>
</gene>
<evidence type="ECO:0000313" key="2">
    <source>
        <dbReference type="Proteomes" id="UP000030651"/>
    </source>
</evidence>
<dbReference type="InParanoid" id="W3WVT3"/>
<evidence type="ECO:0000313" key="1">
    <source>
        <dbReference type="EMBL" id="ETS77929.1"/>
    </source>
</evidence>
<organism evidence="1 2">
    <name type="scientific">Pestalotiopsis fici (strain W106-1 / CGMCC3.15140)</name>
    <dbReference type="NCBI Taxonomy" id="1229662"/>
    <lineage>
        <taxon>Eukaryota</taxon>
        <taxon>Fungi</taxon>
        <taxon>Dikarya</taxon>
        <taxon>Ascomycota</taxon>
        <taxon>Pezizomycotina</taxon>
        <taxon>Sordariomycetes</taxon>
        <taxon>Xylariomycetidae</taxon>
        <taxon>Amphisphaeriales</taxon>
        <taxon>Sporocadaceae</taxon>
        <taxon>Pestalotiopsis</taxon>
    </lineage>
</organism>
<protein>
    <submittedName>
        <fullName evidence="1">Uncharacterized protein</fullName>
    </submittedName>
</protein>